<evidence type="ECO:0000313" key="1">
    <source>
        <dbReference type="EMBL" id="KPJ69982.1"/>
    </source>
</evidence>
<proteinExistence type="predicted"/>
<dbReference type="Proteomes" id="UP000051861">
    <property type="component" value="Unassembled WGS sequence"/>
</dbReference>
<accession>A0A0S7Y5H7</accession>
<reference evidence="1 2" key="1">
    <citation type="journal article" date="2015" name="Microbiome">
        <title>Genomic resolution of linkages in carbon, nitrogen, and sulfur cycling among widespread estuary sediment bacteria.</title>
        <authorList>
            <person name="Baker B.J."/>
            <person name="Lazar C.S."/>
            <person name="Teske A.P."/>
            <person name="Dick G.J."/>
        </authorList>
    </citation>
    <scope>NUCLEOTIDE SEQUENCE [LARGE SCALE GENOMIC DNA]</scope>
    <source>
        <strain evidence="1">DG_54_3</strain>
    </source>
</reference>
<dbReference type="PATRIC" id="fig|1703775.3.peg.773"/>
<name>A0A0S7Y5H7_UNCSA</name>
<dbReference type="InterPro" id="IPR027417">
    <property type="entry name" value="P-loop_NTPase"/>
</dbReference>
<protein>
    <recommendedName>
        <fullName evidence="3">KaiC-like domain-containing protein</fullName>
    </recommendedName>
</protein>
<evidence type="ECO:0008006" key="3">
    <source>
        <dbReference type="Google" id="ProtNLM"/>
    </source>
</evidence>
<dbReference type="SUPFAM" id="SSF52540">
    <property type="entry name" value="P-loop containing nucleoside triphosphate hydrolases"/>
    <property type="match status" value="1"/>
</dbReference>
<dbReference type="EMBL" id="LIZX01000010">
    <property type="protein sequence ID" value="KPJ69982.1"/>
    <property type="molecule type" value="Genomic_DNA"/>
</dbReference>
<sequence length="233" mass="26490">MVKAELIRRSPLRILEKSIHGGLKDGNVGVLASRKGVGKTACLVHIATDKLFQDKPVIHVSYASRVDYIITWYEDIFKEIAKERQLESALDIHDEIIRNRVIMNFRQNAANTDQVLKSIEAMIDFGKFAADTVMVDGYDFEKATCEDLQKFKDFAQKTGVRVWFSSSLKGDEPLFDKKGIPHELKGCLDQLDVLITLAYQDDHVRLRLVKNFDFPPPGDLKIKLNPKTLLISE</sequence>
<comment type="caution">
    <text evidence="1">The sequence shown here is derived from an EMBL/GenBank/DDBJ whole genome shotgun (WGS) entry which is preliminary data.</text>
</comment>
<gene>
    <name evidence="1" type="ORF">AMJ44_01490</name>
</gene>
<evidence type="ECO:0000313" key="2">
    <source>
        <dbReference type="Proteomes" id="UP000051861"/>
    </source>
</evidence>
<dbReference type="AlphaFoldDB" id="A0A0S7Y5H7"/>
<dbReference type="Gene3D" id="3.40.50.300">
    <property type="entry name" value="P-loop containing nucleotide triphosphate hydrolases"/>
    <property type="match status" value="1"/>
</dbReference>
<organism evidence="1 2">
    <name type="scientific">candidate division WOR-1 bacterium DG_54_3</name>
    <dbReference type="NCBI Taxonomy" id="1703775"/>
    <lineage>
        <taxon>Bacteria</taxon>
        <taxon>Bacillati</taxon>
        <taxon>Saganbacteria</taxon>
    </lineage>
</organism>